<name>A0ABP7XRZ9_9FLAO</name>
<gene>
    <name evidence="1" type="ORF">GCM10022250_08690</name>
</gene>
<organism evidence="1 2">
    <name type="scientific">Flavobacterium chungbukense</name>
    <dbReference type="NCBI Taxonomy" id="877464"/>
    <lineage>
        <taxon>Bacteria</taxon>
        <taxon>Pseudomonadati</taxon>
        <taxon>Bacteroidota</taxon>
        <taxon>Flavobacteriia</taxon>
        <taxon>Flavobacteriales</taxon>
        <taxon>Flavobacteriaceae</taxon>
        <taxon>Flavobacterium</taxon>
    </lineage>
</organism>
<sequence length="331" mass="36582">MKKYAALLLFALFLNGCDDGDLTVDTIDFEDITEAQTCDATTSALVYKLKTQEALLLQMPAGSFRNENDSLYNYTIDSKGNGSYRVLYRAYDGTVATTNICGTIPPSTPRITEEWLGTDGVIEIESNANEIPNTTDGSSRITGYTHSVIFRNITFAKPSGIQTNEEFVFGNYVTKVNPANLTFVADQQVVECSYMKGIFNYNTSFYLSIENIDPDLIKNEVTPTNTPRRSTIKPGQNNVYYRTVKSGTGIFTEGTICVEKKPETPTVDQTWEGQLGKENESGIIEVTTTVVGEKTFTHTITLRKVRLVKGKTGFELGNSFVLGTITKTVTE</sequence>
<accession>A0ABP7XRZ9</accession>
<dbReference type="EMBL" id="BAABAO010000003">
    <property type="protein sequence ID" value="GAA4124251.1"/>
    <property type="molecule type" value="Genomic_DNA"/>
</dbReference>
<keyword evidence="2" id="KW-1185">Reference proteome</keyword>
<evidence type="ECO:0000313" key="2">
    <source>
        <dbReference type="Proteomes" id="UP001501333"/>
    </source>
</evidence>
<proteinExistence type="predicted"/>
<comment type="caution">
    <text evidence="1">The sequence shown here is derived from an EMBL/GenBank/DDBJ whole genome shotgun (WGS) entry which is preliminary data.</text>
</comment>
<evidence type="ECO:0000313" key="1">
    <source>
        <dbReference type="EMBL" id="GAA4124251.1"/>
    </source>
</evidence>
<protein>
    <recommendedName>
        <fullName evidence="3">Lipoprotein</fullName>
    </recommendedName>
</protein>
<evidence type="ECO:0008006" key="3">
    <source>
        <dbReference type="Google" id="ProtNLM"/>
    </source>
</evidence>
<reference evidence="2" key="1">
    <citation type="journal article" date="2019" name="Int. J. Syst. Evol. Microbiol.">
        <title>The Global Catalogue of Microorganisms (GCM) 10K type strain sequencing project: providing services to taxonomists for standard genome sequencing and annotation.</title>
        <authorList>
            <consortium name="The Broad Institute Genomics Platform"/>
            <consortium name="The Broad Institute Genome Sequencing Center for Infectious Disease"/>
            <person name="Wu L."/>
            <person name="Ma J."/>
        </authorList>
    </citation>
    <scope>NUCLEOTIDE SEQUENCE [LARGE SCALE GENOMIC DNA]</scope>
    <source>
        <strain evidence="2">JCM 17386</strain>
    </source>
</reference>
<dbReference type="Proteomes" id="UP001501333">
    <property type="component" value="Unassembled WGS sequence"/>
</dbReference>
<dbReference type="RefSeq" id="WP_229352299.1">
    <property type="nucleotide sequence ID" value="NZ_BAABAO010000003.1"/>
</dbReference>